<dbReference type="InterPro" id="IPR001078">
    <property type="entry name" value="2-oxoacid_DH_actylTfrase"/>
</dbReference>
<dbReference type="AlphaFoldDB" id="A0AA37WEZ9"/>
<dbReference type="InterPro" id="IPR003016">
    <property type="entry name" value="2-oxoA_DH_lipoyl-BS"/>
</dbReference>
<dbReference type="InterPro" id="IPR006257">
    <property type="entry name" value="LAT1"/>
</dbReference>
<dbReference type="InterPro" id="IPR000089">
    <property type="entry name" value="Biotin_lipoyl"/>
</dbReference>
<feature type="domain" description="Lipoyl-binding" evidence="10">
    <location>
        <begin position="2"/>
        <end position="76"/>
    </location>
</feature>
<keyword evidence="5 8" id="KW-0012">Acyltransferase</keyword>
<dbReference type="Pfam" id="PF00198">
    <property type="entry name" value="2-oxoacid_dh"/>
    <property type="match status" value="1"/>
</dbReference>
<evidence type="ECO:0000256" key="1">
    <source>
        <dbReference type="ARBA" id="ARBA00007317"/>
    </source>
</evidence>
<dbReference type="GO" id="GO:0045254">
    <property type="term" value="C:pyruvate dehydrogenase complex"/>
    <property type="evidence" value="ECO:0007669"/>
    <property type="project" value="UniProtKB-UniRule"/>
</dbReference>
<comment type="catalytic activity">
    <reaction evidence="7 8">
        <text>N(6)-[(R)-dihydrolipoyl]-L-lysyl-[protein] + acetyl-CoA = N(6)-[(R)-S(8)-acetyldihydrolipoyl]-L-lysyl-[protein] + CoA</text>
        <dbReference type="Rhea" id="RHEA:17017"/>
        <dbReference type="Rhea" id="RHEA-COMP:10475"/>
        <dbReference type="Rhea" id="RHEA-COMP:10478"/>
        <dbReference type="ChEBI" id="CHEBI:57287"/>
        <dbReference type="ChEBI" id="CHEBI:57288"/>
        <dbReference type="ChEBI" id="CHEBI:83100"/>
        <dbReference type="ChEBI" id="CHEBI:83111"/>
        <dbReference type="EC" id="2.3.1.12"/>
    </reaction>
</comment>
<dbReference type="GO" id="GO:0004742">
    <property type="term" value="F:dihydrolipoyllysine-residue acetyltransferase activity"/>
    <property type="evidence" value="ECO:0007669"/>
    <property type="project" value="UniProtKB-UniRule"/>
</dbReference>
<keyword evidence="12" id="KW-0670">Pyruvate</keyword>
<sequence>MADVIRMPRMSDTMEEGNIVEWLKKVGDEVEPGDVLAEVETDKATMELESYQDGVLLYIGVESGPVPVNGILAVIGEKGEDYKPALAAAESSSEGEQKEEPTDNADSAAKTESVSESSDTKTSDDSKGQSASDDSRIKSSPLARSMAKEYDINLKNIEGSGENNRIIKKDIEEYIASGKGKQAKTESVNIPVIESGLADFEYGDHPVSQMRKTIARRLAESKYSAPHFYLTIAIDMDNAIKSRKSINENSETRISFNDFVVKASALALRKHPSINASWFGDKITYHKEINVGVAVAVADGLLVPVINNADYKSLSSINGEVKELAGKAKTKKLQPKEMQGNTFTISNLGMFDIEEFTAIINPPDSCILAIGSIKKIPVVKDGAVVPGNVMKVTLSCDHRVVDGASGAQFLATFKSYLENPVMMLV</sequence>
<dbReference type="InterPro" id="IPR004167">
    <property type="entry name" value="PSBD"/>
</dbReference>
<keyword evidence="13" id="KW-1185">Reference proteome</keyword>
<evidence type="ECO:0000313" key="12">
    <source>
        <dbReference type="EMBL" id="GLR19361.1"/>
    </source>
</evidence>
<evidence type="ECO:0000313" key="13">
    <source>
        <dbReference type="Proteomes" id="UP001156666"/>
    </source>
</evidence>
<dbReference type="NCBIfam" id="TIGR01349">
    <property type="entry name" value="PDHac_trf_mito"/>
    <property type="match status" value="1"/>
</dbReference>
<dbReference type="SUPFAM" id="SSF51230">
    <property type="entry name" value="Single hybrid motif"/>
    <property type="match status" value="1"/>
</dbReference>
<dbReference type="FunFam" id="3.30.559.10:FF:000007">
    <property type="entry name" value="Dihydrolipoamide acetyltransferase component of pyruvate dehydrogenase complex"/>
    <property type="match status" value="1"/>
</dbReference>
<dbReference type="InterPro" id="IPR045257">
    <property type="entry name" value="E2/Pdx1"/>
</dbReference>
<reference evidence="12" key="1">
    <citation type="journal article" date="2014" name="Int. J. Syst. Evol. Microbiol.">
        <title>Complete genome sequence of Corynebacterium casei LMG S-19264T (=DSM 44701T), isolated from a smear-ripened cheese.</title>
        <authorList>
            <consortium name="US DOE Joint Genome Institute (JGI-PGF)"/>
            <person name="Walter F."/>
            <person name="Albersmeier A."/>
            <person name="Kalinowski J."/>
            <person name="Ruckert C."/>
        </authorList>
    </citation>
    <scope>NUCLEOTIDE SEQUENCE</scope>
    <source>
        <strain evidence="12">NBRC 108769</strain>
    </source>
</reference>
<dbReference type="PANTHER" id="PTHR23151:SF90">
    <property type="entry name" value="DIHYDROLIPOYLLYSINE-RESIDUE ACETYLTRANSFERASE COMPONENT OF PYRUVATE DEHYDROGENASE COMPLEX, MITOCHONDRIAL-RELATED"/>
    <property type="match status" value="1"/>
</dbReference>
<comment type="function">
    <text evidence="6">The pyruvate dehydrogenase complex catalyzes the overall conversion of pyruvate to acetyl-CoA and CO(2). It contains multiple copies of three enzymatic components: pyruvate dehydrogenase (E1), dihydrolipoamide acetyltransferase (E2) and lipoamide dehydrogenase (E3).</text>
</comment>
<keyword evidence="3 8" id="KW-0808">Transferase</keyword>
<name>A0AA37WEZ9_9BACT</name>
<dbReference type="SUPFAM" id="SSF47005">
    <property type="entry name" value="Peripheral subunit-binding domain of 2-oxo acid dehydrogenase complex"/>
    <property type="match status" value="1"/>
</dbReference>
<dbReference type="PANTHER" id="PTHR23151">
    <property type="entry name" value="DIHYDROLIPOAMIDE ACETYL/SUCCINYL-TRANSFERASE-RELATED"/>
    <property type="match status" value="1"/>
</dbReference>
<evidence type="ECO:0000259" key="10">
    <source>
        <dbReference type="PROSITE" id="PS50968"/>
    </source>
</evidence>
<accession>A0AA37WEZ9</accession>
<protein>
    <recommendedName>
        <fullName evidence="8">Acetyltransferase component of pyruvate dehydrogenase complex</fullName>
        <ecNumber evidence="8">2.3.1.12</ecNumber>
    </recommendedName>
</protein>
<reference evidence="12" key="2">
    <citation type="submission" date="2023-01" db="EMBL/GenBank/DDBJ databases">
        <title>Draft genome sequence of Portibacter lacus strain NBRC 108769.</title>
        <authorList>
            <person name="Sun Q."/>
            <person name="Mori K."/>
        </authorList>
    </citation>
    <scope>NUCLEOTIDE SEQUENCE</scope>
    <source>
        <strain evidence="12">NBRC 108769</strain>
    </source>
</reference>
<proteinExistence type="inferred from homology"/>
<dbReference type="InterPro" id="IPR036625">
    <property type="entry name" value="E3-bd_dom_sf"/>
</dbReference>
<feature type="domain" description="Peripheral subunit-binding (PSBD)" evidence="11">
    <location>
        <begin position="138"/>
        <end position="175"/>
    </location>
</feature>
<comment type="cofactor">
    <cofactor evidence="8">
        <name>(R)-lipoate</name>
        <dbReference type="ChEBI" id="CHEBI:83088"/>
    </cofactor>
    <text evidence="8">Binds 1 lipoyl cofactor covalently.</text>
</comment>
<dbReference type="Pfam" id="PF00364">
    <property type="entry name" value="Biotin_lipoyl"/>
    <property type="match status" value="1"/>
</dbReference>
<dbReference type="Gene3D" id="3.30.559.10">
    <property type="entry name" value="Chloramphenicol acetyltransferase-like domain"/>
    <property type="match status" value="1"/>
</dbReference>
<organism evidence="12 13">
    <name type="scientific">Portibacter lacus</name>
    <dbReference type="NCBI Taxonomy" id="1099794"/>
    <lineage>
        <taxon>Bacteria</taxon>
        <taxon>Pseudomonadati</taxon>
        <taxon>Bacteroidota</taxon>
        <taxon>Saprospiria</taxon>
        <taxon>Saprospirales</taxon>
        <taxon>Haliscomenobacteraceae</taxon>
        <taxon>Portibacter</taxon>
    </lineage>
</organism>
<comment type="similarity">
    <text evidence="1 8">Belongs to the 2-oxoacid dehydrogenase family.</text>
</comment>
<dbReference type="SUPFAM" id="SSF52777">
    <property type="entry name" value="CoA-dependent acyltransferases"/>
    <property type="match status" value="1"/>
</dbReference>
<dbReference type="Proteomes" id="UP001156666">
    <property type="component" value="Unassembled WGS sequence"/>
</dbReference>
<dbReference type="Gene3D" id="4.10.320.10">
    <property type="entry name" value="E3-binding domain"/>
    <property type="match status" value="1"/>
</dbReference>
<dbReference type="Pfam" id="PF02817">
    <property type="entry name" value="E3_binding"/>
    <property type="match status" value="1"/>
</dbReference>
<evidence type="ECO:0000256" key="5">
    <source>
        <dbReference type="ARBA" id="ARBA00023315"/>
    </source>
</evidence>
<evidence type="ECO:0000259" key="11">
    <source>
        <dbReference type="PROSITE" id="PS51826"/>
    </source>
</evidence>
<dbReference type="CDD" id="cd06849">
    <property type="entry name" value="lipoyl_domain"/>
    <property type="match status" value="1"/>
</dbReference>
<gene>
    <name evidence="12" type="primary">pdhC</name>
    <name evidence="12" type="ORF">GCM10007940_39770</name>
</gene>
<dbReference type="RefSeq" id="WP_235291937.1">
    <property type="nucleotide sequence ID" value="NZ_BSOH01000027.1"/>
</dbReference>
<evidence type="ECO:0000256" key="9">
    <source>
        <dbReference type="SAM" id="MobiDB-lite"/>
    </source>
</evidence>
<dbReference type="EMBL" id="BSOH01000027">
    <property type="protein sequence ID" value="GLR19361.1"/>
    <property type="molecule type" value="Genomic_DNA"/>
</dbReference>
<evidence type="ECO:0000256" key="3">
    <source>
        <dbReference type="ARBA" id="ARBA00022679"/>
    </source>
</evidence>
<feature type="region of interest" description="Disordered" evidence="9">
    <location>
        <begin position="85"/>
        <end position="142"/>
    </location>
</feature>
<comment type="caution">
    <text evidence="12">The sequence shown here is derived from an EMBL/GenBank/DDBJ whole genome shotgun (WGS) entry which is preliminary data.</text>
</comment>
<evidence type="ECO:0000256" key="2">
    <source>
        <dbReference type="ARBA" id="ARBA00011484"/>
    </source>
</evidence>
<feature type="compositionally biased region" description="Basic and acidic residues" evidence="9">
    <location>
        <begin position="118"/>
        <end position="137"/>
    </location>
</feature>
<comment type="subunit">
    <text evidence="2">Forms a 24-polypeptide structural core with octahedral symmetry.</text>
</comment>
<evidence type="ECO:0000256" key="4">
    <source>
        <dbReference type="ARBA" id="ARBA00022823"/>
    </source>
</evidence>
<dbReference type="GO" id="GO:0006086">
    <property type="term" value="P:pyruvate decarboxylation to acetyl-CoA"/>
    <property type="evidence" value="ECO:0007669"/>
    <property type="project" value="InterPro"/>
</dbReference>
<dbReference type="InterPro" id="IPR023213">
    <property type="entry name" value="CAT-like_dom_sf"/>
</dbReference>
<evidence type="ECO:0000256" key="7">
    <source>
        <dbReference type="ARBA" id="ARBA00048370"/>
    </source>
</evidence>
<dbReference type="PROSITE" id="PS00189">
    <property type="entry name" value="LIPOYL"/>
    <property type="match status" value="1"/>
</dbReference>
<dbReference type="PROSITE" id="PS50968">
    <property type="entry name" value="BIOTINYL_LIPOYL"/>
    <property type="match status" value="1"/>
</dbReference>
<dbReference type="PROSITE" id="PS51826">
    <property type="entry name" value="PSBD"/>
    <property type="match status" value="1"/>
</dbReference>
<evidence type="ECO:0000256" key="8">
    <source>
        <dbReference type="RuleBase" id="RU361137"/>
    </source>
</evidence>
<dbReference type="Gene3D" id="2.40.50.100">
    <property type="match status" value="1"/>
</dbReference>
<keyword evidence="4 8" id="KW-0450">Lipoyl</keyword>
<dbReference type="EC" id="2.3.1.12" evidence="8"/>
<dbReference type="InterPro" id="IPR011053">
    <property type="entry name" value="Single_hybrid_motif"/>
</dbReference>
<evidence type="ECO:0000256" key="6">
    <source>
        <dbReference type="ARBA" id="ARBA00025211"/>
    </source>
</evidence>